<organism evidence="2 3">
    <name type="scientific">Frankliniella fusca</name>
    <dbReference type="NCBI Taxonomy" id="407009"/>
    <lineage>
        <taxon>Eukaryota</taxon>
        <taxon>Metazoa</taxon>
        <taxon>Ecdysozoa</taxon>
        <taxon>Arthropoda</taxon>
        <taxon>Hexapoda</taxon>
        <taxon>Insecta</taxon>
        <taxon>Pterygota</taxon>
        <taxon>Neoptera</taxon>
        <taxon>Paraneoptera</taxon>
        <taxon>Thysanoptera</taxon>
        <taxon>Terebrantia</taxon>
        <taxon>Thripoidea</taxon>
        <taxon>Thripidae</taxon>
        <taxon>Frankliniella</taxon>
    </lineage>
</organism>
<evidence type="ECO:0000256" key="1">
    <source>
        <dbReference type="SAM" id="Phobius"/>
    </source>
</evidence>
<comment type="caution">
    <text evidence="2">The sequence shown here is derived from an EMBL/GenBank/DDBJ whole genome shotgun (WGS) entry which is preliminary data.</text>
</comment>
<reference evidence="2" key="2">
    <citation type="journal article" date="2023" name="BMC Genomics">
        <title>Pest status, molecular evolution, and epigenetic factors derived from the genome assembly of Frankliniella fusca, a thysanopteran phytovirus vector.</title>
        <authorList>
            <person name="Catto M.A."/>
            <person name="Labadie P.E."/>
            <person name="Jacobson A.L."/>
            <person name="Kennedy G.G."/>
            <person name="Srinivasan R."/>
            <person name="Hunt B.G."/>
        </authorList>
    </citation>
    <scope>NUCLEOTIDE SEQUENCE</scope>
    <source>
        <strain evidence="2">PL_HMW_Pooled</strain>
    </source>
</reference>
<keyword evidence="1" id="KW-0812">Transmembrane</keyword>
<dbReference type="EMBL" id="JAHWGI010001444">
    <property type="protein sequence ID" value="KAK3933409.1"/>
    <property type="molecule type" value="Genomic_DNA"/>
</dbReference>
<evidence type="ECO:0000313" key="3">
    <source>
        <dbReference type="Proteomes" id="UP001219518"/>
    </source>
</evidence>
<keyword evidence="2" id="KW-0347">Helicase</keyword>
<dbReference type="Proteomes" id="UP001219518">
    <property type="component" value="Unassembled WGS sequence"/>
</dbReference>
<feature type="transmembrane region" description="Helical" evidence="1">
    <location>
        <begin position="6"/>
        <end position="28"/>
    </location>
</feature>
<proteinExistence type="predicted"/>
<dbReference type="GO" id="GO:0004386">
    <property type="term" value="F:helicase activity"/>
    <property type="evidence" value="ECO:0007669"/>
    <property type="project" value="UniProtKB-KW"/>
</dbReference>
<keyword evidence="1" id="KW-1133">Transmembrane helix</keyword>
<gene>
    <name evidence="2" type="ORF">KUF71_017998</name>
</gene>
<dbReference type="AlphaFoldDB" id="A0AAE1LXM7"/>
<keyword evidence="2" id="KW-0067">ATP-binding</keyword>
<keyword evidence="3" id="KW-1185">Reference proteome</keyword>
<keyword evidence="2" id="KW-0547">Nucleotide-binding</keyword>
<evidence type="ECO:0000313" key="2">
    <source>
        <dbReference type="EMBL" id="KAK3933409.1"/>
    </source>
</evidence>
<reference evidence="2" key="1">
    <citation type="submission" date="2021-07" db="EMBL/GenBank/DDBJ databases">
        <authorList>
            <person name="Catto M.A."/>
            <person name="Jacobson A."/>
            <person name="Kennedy G."/>
            <person name="Labadie P."/>
            <person name="Hunt B.G."/>
            <person name="Srinivasan R."/>
        </authorList>
    </citation>
    <scope>NUCLEOTIDE SEQUENCE</scope>
    <source>
        <strain evidence="2">PL_HMW_Pooled</strain>
        <tissue evidence="2">Head</tissue>
    </source>
</reference>
<protein>
    <submittedName>
        <fullName evidence="2">ATP-dependent DNA helicase</fullName>
    </submittedName>
</protein>
<sequence length="86" mass="9483">MGSPIIFWLGWPGLAGLAGLAGIERISLPTGKASHKRLSKNFFVENLESARGASCRGHLNWSLRKFAQEHKLGNPIERELFPRTVG</sequence>
<keyword evidence="1" id="KW-0472">Membrane</keyword>
<name>A0AAE1LXM7_9NEOP</name>
<keyword evidence="2" id="KW-0378">Hydrolase</keyword>
<accession>A0AAE1LXM7</accession>